<evidence type="ECO:0000313" key="7">
    <source>
        <dbReference type="Proteomes" id="UP000743370"/>
    </source>
</evidence>
<evidence type="ECO:0000256" key="2">
    <source>
        <dbReference type="ARBA" id="ARBA00011738"/>
    </source>
</evidence>
<keyword evidence="4" id="KW-0862">Zinc</keyword>
<comment type="subunit">
    <text evidence="2">Homodimer.</text>
</comment>
<dbReference type="Pfam" id="PF00107">
    <property type="entry name" value="ADH_zinc_N"/>
    <property type="match status" value="1"/>
</dbReference>
<dbReference type="SUPFAM" id="SSF51735">
    <property type="entry name" value="NAD(P)-binding Rossmann-fold domains"/>
    <property type="match status" value="1"/>
</dbReference>
<dbReference type="GO" id="GO:0051903">
    <property type="term" value="F:S-(hydroxymethyl)glutathione dehydrogenase [NAD(P)+] activity"/>
    <property type="evidence" value="ECO:0007669"/>
    <property type="project" value="TreeGrafter"/>
</dbReference>
<dbReference type="Gene3D" id="3.90.180.10">
    <property type="entry name" value="Medium-chain alcohol dehydrogenases, catalytic domain"/>
    <property type="match status" value="1"/>
</dbReference>
<name>A0A8T0JRC4_PHAAN</name>
<dbReference type="EMBL" id="JABFOF010000009">
    <property type="protein sequence ID" value="KAG2380732.1"/>
    <property type="molecule type" value="Genomic_DNA"/>
</dbReference>
<comment type="caution">
    <text evidence="6">The sequence shown here is derived from an EMBL/GenBank/DDBJ whole genome shotgun (WGS) entry which is preliminary data.</text>
</comment>
<dbReference type="InterPro" id="IPR013149">
    <property type="entry name" value="ADH-like_C"/>
</dbReference>
<reference evidence="6 7" key="1">
    <citation type="submission" date="2020-05" db="EMBL/GenBank/DDBJ databases">
        <title>Vigna angularis (adzuki bean) Var. LongXiaoDou No. 4 denovo assembly.</title>
        <authorList>
            <person name="Xiang H."/>
        </authorList>
    </citation>
    <scope>NUCLEOTIDE SEQUENCE [LARGE SCALE GENOMIC DNA]</scope>
    <source>
        <tissue evidence="6">Leaf</tissue>
    </source>
</reference>
<evidence type="ECO:0000259" key="5">
    <source>
        <dbReference type="Pfam" id="PF00107"/>
    </source>
</evidence>
<dbReference type="Proteomes" id="UP000743370">
    <property type="component" value="Unassembled WGS sequence"/>
</dbReference>
<proteinExistence type="predicted"/>
<gene>
    <name evidence="6" type="ORF">HKW66_Vig0201040</name>
</gene>
<dbReference type="FunFam" id="3.40.50.720:FF:000003">
    <property type="entry name" value="S-(hydroxymethyl)glutathione dehydrogenase"/>
    <property type="match status" value="1"/>
</dbReference>
<dbReference type="PANTHER" id="PTHR43880:SF56">
    <property type="entry name" value="ALCOHOL DEHYDROGENASE-LIKE 4"/>
    <property type="match status" value="1"/>
</dbReference>
<dbReference type="AlphaFoldDB" id="A0A8T0JRC4"/>
<evidence type="ECO:0000256" key="4">
    <source>
        <dbReference type="ARBA" id="ARBA00022833"/>
    </source>
</evidence>
<protein>
    <submittedName>
        <fullName evidence="6">Alcohol dehydrogenase-like 3</fullName>
    </submittedName>
</protein>
<dbReference type="GO" id="GO:0008270">
    <property type="term" value="F:zinc ion binding"/>
    <property type="evidence" value="ECO:0007669"/>
    <property type="project" value="TreeGrafter"/>
</dbReference>
<dbReference type="InterPro" id="IPR011032">
    <property type="entry name" value="GroES-like_sf"/>
</dbReference>
<sequence>MGMTDFINPREDEKPVYERIRDMTDGGVHYSFECAGNLNVLRDAFLSAHEGWGLTVVLGVHTSPQLLPIHPMDLFEGRRIVGSVFGGFKGKTQLPHFAKECMDGVVKLDGFITHELPLEEINEAFDLLIAGKSLRSKYKLDAEHVIPSSSFPDGLNNVKRQGIVKELKSLRRRYERKAQRFLYEQLLKLEKAEEESQFASSPFLENDVLQYESLRLR</sequence>
<feature type="domain" description="Alcohol dehydrogenase-like C-terminal" evidence="5">
    <location>
        <begin position="1"/>
        <end position="87"/>
    </location>
</feature>
<evidence type="ECO:0000256" key="3">
    <source>
        <dbReference type="ARBA" id="ARBA00022723"/>
    </source>
</evidence>
<evidence type="ECO:0000256" key="1">
    <source>
        <dbReference type="ARBA" id="ARBA00001947"/>
    </source>
</evidence>
<dbReference type="SUPFAM" id="SSF50129">
    <property type="entry name" value="GroES-like"/>
    <property type="match status" value="1"/>
</dbReference>
<dbReference type="Gene3D" id="3.40.50.720">
    <property type="entry name" value="NAD(P)-binding Rossmann-like Domain"/>
    <property type="match status" value="1"/>
</dbReference>
<organism evidence="6 7">
    <name type="scientific">Phaseolus angularis</name>
    <name type="common">Azuki bean</name>
    <name type="synonym">Vigna angularis</name>
    <dbReference type="NCBI Taxonomy" id="3914"/>
    <lineage>
        <taxon>Eukaryota</taxon>
        <taxon>Viridiplantae</taxon>
        <taxon>Streptophyta</taxon>
        <taxon>Embryophyta</taxon>
        <taxon>Tracheophyta</taxon>
        <taxon>Spermatophyta</taxon>
        <taxon>Magnoliopsida</taxon>
        <taxon>eudicotyledons</taxon>
        <taxon>Gunneridae</taxon>
        <taxon>Pentapetalae</taxon>
        <taxon>rosids</taxon>
        <taxon>fabids</taxon>
        <taxon>Fabales</taxon>
        <taxon>Fabaceae</taxon>
        <taxon>Papilionoideae</taxon>
        <taxon>50 kb inversion clade</taxon>
        <taxon>NPAAA clade</taxon>
        <taxon>indigoferoid/millettioid clade</taxon>
        <taxon>Phaseoleae</taxon>
        <taxon>Vigna</taxon>
    </lineage>
</organism>
<accession>A0A8T0JRC4</accession>
<comment type="cofactor">
    <cofactor evidence="1">
        <name>Zn(2+)</name>
        <dbReference type="ChEBI" id="CHEBI:29105"/>
    </cofactor>
</comment>
<dbReference type="GO" id="GO:0046294">
    <property type="term" value="P:formaldehyde catabolic process"/>
    <property type="evidence" value="ECO:0007669"/>
    <property type="project" value="TreeGrafter"/>
</dbReference>
<dbReference type="PANTHER" id="PTHR43880">
    <property type="entry name" value="ALCOHOL DEHYDROGENASE"/>
    <property type="match status" value="1"/>
</dbReference>
<dbReference type="GO" id="GO:0005829">
    <property type="term" value="C:cytosol"/>
    <property type="evidence" value="ECO:0007669"/>
    <property type="project" value="TreeGrafter"/>
</dbReference>
<dbReference type="InterPro" id="IPR036291">
    <property type="entry name" value="NAD(P)-bd_dom_sf"/>
</dbReference>
<evidence type="ECO:0000313" key="6">
    <source>
        <dbReference type="EMBL" id="KAG2380732.1"/>
    </source>
</evidence>
<keyword evidence="3" id="KW-0479">Metal-binding</keyword>